<name>A0A7G8BF78_9BACT</name>
<gene>
    <name evidence="1" type="ORF">H7849_19175</name>
</gene>
<dbReference type="Proteomes" id="UP000515312">
    <property type="component" value="Chromosome"/>
</dbReference>
<dbReference type="RefSeq" id="WP_186741640.1">
    <property type="nucleotide sequence ID" value="NZ_CP060394.1"/>
</dbReference>
<dbReference type="AlphaFoldDB" id="A0A7G8BF78"/>
<reference evidence="1 2" key="1">
    <citation type="submission" date="2020-08" db="EMBL/GenBank/DDBJ databases">
        <title>Edaphobacter telluris sp. nov. and Acidobacterium dinghuensis sp. nov., two acidobacteria isolated from forest soil.</title>
        <authorList>
            <person name="Fu J."/>
            <person name="Qiu L."/>
        </authorList>
    </citation>
    <scope>NUCLEOTIDE SEQUENCE [LARGE SCALE GENOMIC DNA]</scope>
    <source>
        <strain evidence="1">4Y35</strain>
    </source>
</reference>
<proteinExistence type="predicted"/>
<dbReference type="KEGG" id="adin:H7849_19175"/>
<evidence type="ECO:0000313" key="1">
    <source>
        <dbReference type="EMBL" id="QNI31198.1"/>
    </source>
</evidence>
<evidence type="ECO:0000313" key="2">
    <source>
        <dbReference type="Proteomes" id="UP000515312"/>
    </source>
</evidence>
<sequence>MADYRLLKEFRRLFDGKKYEHRRSNLGDFVAIHLYEDLVAVNKSERYVLSVERMSSVLNVQNKRKGIEARRGDGTFGELIDRVKSDLAHQMQNFKHRAGSSKPICFGIVGINYAAVTTSYEGERCYRTDGGKYKHPIQEAEQARSRLAEVAPLYDEFVILKYRATNEPPYSFEWVNEKDTKLDYGAALMRISNEYQRRF</sequence>
<organism evidence="1 2">
    <name type="scientific">Alloacidobacterium dinghuense</name>
    <dbReference type="NCBI Taxonomy" id="2763107"/>
    <lineage>
        <taxon>Bacteria</taxon>
        <taxon>Pseudomonadati</taxon>
        <taxon>Acidobacteriota</taxon>
        <taxon>Terriglobia</taxon>
        <taxon>Terriglobales</taxon>
        <taxon>Acidobacteriaceae</taxon>
        <taxon>Alloacidobacterium</taxon>
    </lineage>
</organism>
<keyword evidence="2" id="KW-1185">Reference proteome</keyword>
<accession>A0A7G8BF78</accession>
<protein>
    <submittedName>
        <fullName evidence="1">Uncharacterized protein</fullName>
    </submittedName>
</protein>
<dbReference type="EMBL" id="CP060394">
    <property type="protein sequence ID" value="QNI31198.1"/>
    <property type="molecule type" value="Genomic_DNA"/>
</dbReference>